<dbReference type="PANTHER" id="PTHR13146">
    <property type="match status" value="1"/>
</dbReference>
<keyword evidence="1" id="KW-0472">Membrane</keyword>
<dbReference type="InterPro" id="IPR037185">
    <property type="entry name" value="EmrE-like"/>
</dbReference>
<feature type="transmembrane region" description="Helical" evidence="1">
    <location>
        <begin position="115"/>
        <end position="133"/>
    </location>
</feature>
<dbReference type="SUPFAM" id="SSF103481">
    <property type="entry name" value="Multidrug resistance efflux transporter EmrE"/>
    <property type="match status" value="1"/>
</dbReference>
<protein>
    <submittedName>
        <fullName evidence="2">Uncharacterized protein</fullName>
    </submittedName>
</protein>
<dbReference type="GO" id="GO:0016020">
    <property type="term" value="C:membrane"/>
    <property type="evidence" value="ECO:0007669"/>
    <property type="project" value="TreeGrafter"/>
</dbReference>
<feature type="transmembrane region" description="Helical" evidence="1">
    <location>
        <begin position="88"/>
        <end position="109"/>
    </location>
</feature>
<accession>A0AAD5XVR1</accession>
<name>A0AAD5XVR1_9FUNG</name>
<comment type="caution">
    <text evidence="2">The sequence shown here is derived from an EMBL/GenBank/DDBJ whole genome shotgun (WGS) entry which is preliminary data.</text>
</comment>
<feature type="transmembrane region" description="Helical" evidence="1">
    <location>
        <begin position="209"/>
        <end position="229"/>
    </location>
</feature>
<dbReference type="Proteomes" id="UP001212152">
    <property type="component" value="Unassembled WGS sequence"/>
</dbReference>
<feature type="transmembrane region" description="Helical" evidence="1">
    <location>
        <begin position="241"/>
        <end position="261"/>
    </location>
</feature>
<feature type="transmembrane region" description="Helical" evidence="1">
    <location>
        <begin position="268"/>
        <end position="290"/>
    </location>
</feature>
<dbReference type="PANTHER" id="PTHR13146:SF1">
    <property type="entry name" value="SUGAR PHOSPHATE TRANSPORTER DOMAIN-CONTAINING PROTEIN"/>
    <property type="match status" value="1"/>
</dbReference>
<evidence type="ECO:0000256" key="1">
    <source>
        <dbReference type="SAM" id="Phobius"/>
    </source>
</evidence>
<keyword evidence="3" id="KW-1185">Reference proteome</keyword>
<dbReference type="AlphaFoldDB" id="A0AAD5XVR1"/>
<proteinExistence type="predicted"/>
<feature type="transmembrane region" description="Helical" evidence="1">
    <location>
        <begin position="171"/>
        <end position="188"/>
    </location>
</feature>
<feature type="transmembrane region" description="Helical" evidence="1">
    <location>
        <begin position="15"/>
        <end position="36"/>
    </location>
</feature>
<keyword evidence="1" id="KW-0812">Transmembrane</keyword>
<dbReference type="EMBL" id="JADGJQ010000002">
    <property type="protein sequence ID" value="KAJ3184957.1"/>
    <property type="molecule type" value="Genomic_DNA"/>
</dbReference>
<feature type="transmembrane region" description="Helical" evidence="1">
    <location>
        <begin position="140"/>
        <end position="159"/>
    </location>
</feature>
<sequence>MLPPLLIPPNVRSTVLYNQAVFLVTGLFSTLGQQWLHYQGAADARSMLTILVTYLGMSAVCVLPDPSKLNRPRSPTILAEPQGPKKRAALIAVMDVGGNLVLTAGSFIVGSGLYQVIYASIVGITAIFSYAFLGRNLTPMGWICVGIIMIGMSVTALGGSPLPSAGSEHNILFGFGLTLFGTCIYAGVYTINDYLLSGTNSRMTPRAQCFWVGFYSTLLTLAVIVLVSIPTLRTMPLSEPGVIGMYLALIASSLGHNVTYFQLLESTGAVATGVLQALRAVLVFGLSHFLFCKQDAVQCFTAAKGVATLIVVAGVIGFSVAKARKGLAVGIASARVSRSEQSFELLPSAADDDDEEIPHVG</sequence>
<keyword evidence="1" id="KW-1133">Transmembrane helix</keyword>
<reference evidence="2" key="1">
    <citation type="submission" date="2020-05" db="EMBL/GenBank/DDBJ databases">
        <title>Phylogenomic resolution of chytrid fungi.</title>
        <authorList>
            <person name="Stajich J.E."/>
            <person name="Amses K."/>
            <person name="Simmons R."/>
            <person name="Seto K."/>
            <person name="Myers J."/>
            <person name="Bonds A."/>
            <person name="Quandt C.A."/>
            <person name="Barry K."/>
            <person name="Liu P."/>
            <person name="Grigoriev I."/>
            <person name="Longcore J.E."/>
            <person name="James T.Y."/>
        </authorList>
    </citation>
    <scope>NUCLEOTIDE SEQUENCE</scope>
    <source>
        <strain evidence="2">JEL0379</strain>
    </source>
</reference>
<feature type="transmembrane region" description="Helical" evidence="1">
    <location>
        <begin position="302"/>
        <end position="321"/>
    </location>
</feature>
<evidence type="ECO:0000313" key="3">
    <source>
        <dbReference type="Proteomes" id="UP001212152"/>
    </source>
</evidence>
<organism evidence="2 3">
    <name type="scientific">Geranomyces variabilis</name>
    <dbReference type="NCBI Taxonomy" id="109894"/>
    <lineage>
        <taxon>Eukaryota</taxon>
        <taxon>Fungi</taxon>
        <taxon>Fungi incertae sedis</taxon>
        <taxon>Chytridiomycota</taxon>
        <taxon>Chytridiomycota incertae sedis</taxon>
        <taxon>Chytridiomycetes</taxon>
        <taxon>Spizellomycetales</taxon>
        <taxon>Powellomycetaceae</taxon>
        <taxon>Geranomyces</taxon>
    </lineage>
</organism>
<evidence type="ECO:0000313" key="2">
    <source>
        <dbReference type="EMBL" id="KAJ3184957.1"/>
    </source>
</evidence>
<gene>
    <name evidence="2" type="ORF">HDU87_002523</name>
</gene>